<reference evidence="1" key="1">
    <citation type="submission" date="2020-10" db="EMBL/GenBank/DDBJ databases">
        <title>Genome sequence of the unusual species of purple photosynthetic bacteria, Phaeovibrio sulfidiphilus DSM 23193, type strain.</title>
        <authorList>
            <person name="Kyndt J.A."/>
            <person name="Meyer T.E."/>
        </authorList>
    </citation>
    <scope>NUCLEOTIDE SEQUENCE</scope>
    <source>
        <strain evidence="1">DSM 23193</strain>
    </source>
</reference>
<dbReference type="EMBL" id="JACZHT010000004">
    <property type="protein sequence ID" value="MBE1237208.1"/>
    <property type="molecule type" value="Genomic_DNA"/>
</dbReference>
<dbReference type="RefSeq" id="WP_192534223.1">
    <property type="nucleotide sequence ID" value="NZ_JACZHT010000004.1"/>
</dbReference>
<gene>
    <name evidence="1" type="ORF">IHV25_06050</name>
</gene>
<accession>A0A8J6YZ43</accession>
<sequence>MTADAIPALLAEALAGDGEDRIALVIELLTNQTTLLREINDQLGAMLAAQVEIRQRPSAA</sequence>
<proteinExistence type="predicted"/>
<dbReference type="AlphaFoldDB" id="A0A8J6YZ43"/>
<keyword evidence="2" id="KW-1185">Reference proteome</keyword>
<comment type="caution">
    <text evidence="1">The sequence shown here is derived from an EMBL/GenBank/DDBJ whole genome shotgun (WGS) entry which is preliminary data.</text>
</comment>
<name>A0A8J6YZ43_9PROT</name>
<evidence type="ECO:0000313" key="1">
    <source>
        <dbReference type="EMBL" id="MBE1237208.1"/>
    </source>
</evidence>
<evidence type="ECO:0000313" key="2">
    <source>
        <dbReference type="Proteomes" id="UP000631034"/>
    </source>
</evidence>
<dbReference type="Proteomes" id="UP000631034">
    <property type="component" value="Unassembled WGS sequence"/>
</dbReference>
<organism evidence="1 2">
    <name type="scientific">Phaeovibrio sulfidiphilus</name>
    <dbReference type="NCBI Taxonomy" id="1220600"/>
    <lineage>
        <taxon>Bacteria</taxon>
        <taxon>Pseudomonadati</taxon>
        <taxon>Pseudomonadota</taxon>
        <taxon>Alphaproteobacteria</taxon>
        <taxon>Rhodospirillales</taxon>
        <taxon>Rhodospirillaceae</taxon>
        <taxon>Phaeovibrio</taxon>
    </lineage>
</organism>
<protein>
    <submittedName>
        <fullName evidence="1">Uncharacterized protein</fullName>
    </submittedName>
</protein>